<dbReference type="PROSITE" id="PS00146">
    <property type="entry name" value="BETA_LACTAMASE_A"/>
    <property type="match status" value="1"/>
</dbReference>
<dbReference type="SUPFAM" id="SSF56601">
    <property type="entry name" value="beta-lactamase/transpeptidase-like"/>
    <property type="match status" value="1"/>
</dbReference>
<dbReference type="InterPro" id="IPR045155">
    <property type="entry name" value="Beta-lactam_cat"/>
</dbReference>
<protein>
    <recommendedName>
        <fullName evidence="3 6">Beta-lactamase</fullName>
        <ecNumber evidence="3 6">3.5.2.6</ecNumber>
    </recommendedName>
</protein>
<evidence type="ECO:0000256" key="6">
    <source>
        <dbReference type="RuleBase" id="RU361140"/>
    </source>
</evidence>
<dbReference type="RefSeq" id="WP_166859306.1">
    <property type="nucleotide sequence ID" value="NZ_JAAQOM010000006.1"/>
</dbReference>
<dbReference type="PRINTS" id="PR00118">
    <property type="entry name" value="BLACTAMASEA"/>
</dbReference>
<organism evidence="9 10">
    <name type="scientific">Telluria antibiotica</name>
    <dbReference type="NCBI Taxonomy" id="2717319"/>
    <lineage>
        <taxon>Bacteria</taxon>
        <taxon>Pseudomonadati</taxon>
        <taxon>Pseudomonadota</taxon>
        <taxon>Betaproteobacteria</taxon>
        <taxon>Burkholderiales</taxon>
        <taxon>Oxalobacteraceae</taxon>
        <taxon>Telluria group</taxon>
        <taxon>Telluria</taxon>
    </lineage>
</organism>
<evidence type="ECO:0000256" key="4">
    <source>
        <dbReference type="ARBA" id="ARBA00022801"/>
    </source>
</evidence>
<keyword evidence="5 6" id="KW-0046">Antibiotic resistance</keyword>
<dbReference type="Gene3D" id="3.40.710.10">
    <property type="entry name" value="DD-peptidase/beta-lactamase superfamily"/>
    <property type="match status" value="1"/>
</dbReference>
<comment type="caution">
    <text evidence="9">The sequence shown here is derived from an EMBL/GenBank/DDBJ whole genome shotgun (WGS) entry which is preliminary data.</text>
</comment>
<dbReference type="NCBIfam" id="NF033103">
    <property type="entry name" value="bla_class_A"/>
    <property type="match status" value="1"/>
</dbReference>
<keyword evidence="7" id="KW-0732">Signal</keyword>
<comment type="catalytic activity">
    <reaction evidence="1 6">
        <text>a beta-lactam + H2O = a substituted beta-amino acid</text>
        <dbReference type="Rhea" id="RHEA:20401"/>
        <dbReference type="ChEBI" id="CHEBI:15377"/>
        <dbReference type="ChEBI" id="CHEBI:35627"/>
        <dbReference type="ChEBI" id="CHEBI:140347"/>
        <dbReference type="EC" id="3.5.2.6"/>
    </reaction>
</comment>
<dbReference type="Pfam" id="PF13354">
    <property type="entry name" value="Beta-lactamase2"/>
    <property type="match status" value="1"/>
</dbReference>
<dbReference type="Proteomes" id="UP000716322">
    <property type="component" value="Unassembled WGS sequence"/>
</dbReference>
<evidence type="ECO:0000313" key="9">
    <source>
        <dbReference type="EMBL" id="NIA54354.1"/>
    </source>
</evidence>
<name>A0ABX0PCW1_9BURK</name>
<reference evidence="9 10" key="1">
    <citation type="submission" date="2020-03" db="EMBL/GenBank/DDBJ databases">
        <title>Genome sequence of strain Massilia sp. TW-1.</title>
        <authorList>
            <person name="Chaudhary D.K."/>
        </authorList>
    </citation>
    <scope>NUCLEOTIDE SEQUENCE [LARGE SCALE GENOMIC DNA]</scope>
    <source>
        <strain evidence="9 10">TW-1</strain>
    </source>
</reference>
<dbReference type="InterPro" id="IPR012338">
    <property type="entry name" value="Beta-lactam/transpept-like"/>
</dbReference>
<feature type="domain" description="Beta-lactamase class A catalytic" evidence="8">
    <location>
        <begin position="56"/>
        <end position="261"/>
    </location>
</feature>
<evidence type="ECO:0000256" key="1">
    <source>
        <dbReference type="ARBA" id="ARBA00001526"/>
    </source>
</evidence>
<dbReference type="PANTHER" id="PTHR35333:SF3">
    <property type="entry name" value="BETA-LACTAMASE-TYPE TRANSPEPTIDASE FOLD CONTAINING PROTEIN"/>
    <property type="match status" value="1"/>
</dbReference>
<gene>
    <name evidence="9" type="primary">bla</name>
    <name evidence="9" type="ORF">HAV22_11995</name>
</gene>
<sequence length="290" mass="30445">MNLSRRSILLAVPALVFARSARAAAPAAATRALADLERRAGGRLGVAAWRHGGAPVLAWRGDERFPFCSTAKVMVAGAVLARATREPGLLDERVRYRAADLVAWSPVTEKHVDEGMTIAGLCAAALQASDNSACNLLLDRIGGPAAVTAFARRIGDTAFRLDRRETALNTAIPGDPRDTTTPRAMARSLQALLLEEALAPEARRRLLDWMLGNTTGKERIEAGVPAGWRVADKTGTGSYGTTNDVGIVFPPQGASIVVAIYYAGATPDAHSDSKVVADAAAIVARTLAGA</sequence>
<evidence type="ECO:0000256" key="5">
    <source>
        <dbReference type="ARBA" id="ARBA00023251"/>
    </source>
</evidence>
<evidence type="ECO:0000256" key="2">
    <source>
        <dbReference type="ARBA" id="ARBA00009009"/>
    </source>
</evidence>
<dbReference type="InterPro" id="IPR023650">
    <property type="entry name" value="Beta-lactam_class-A_AS"/>
</dbReference>
<feature type="chain" id="PRO_5046757070" description="Beta-lactamase" evidence="7">
    <location>
        <begin position="24"/>
        <end position="290"/>
    </location>
</feature>
<accession>A0ABX0PCW1</accession>
<dbReference type="EMBL" id="JAAQOM010000006">
    <property type="protein sequence ID" value="NIA54354.1"/>
    <property type="molecule type" value="Genomic_DNA"/>
</dbReference>
<keyword evidence="10" id="KW-1185">Reference proteome</keyword>
<dbReference type="EC" id="3.5.2.6" evidence="3 6"/>
<dbReference type="InterPro" id="IPR000871">
    <property type="entry name" value="Beta-lactam_class-A"/>
</dbReference>
<evidence type="ECO:0000256" key="7">
    <source>
        <dbReference type="SAM" id="SignalP"/>
    </source>
</evidence>
<dbReference type="PANTHER" id="PTHR35333">
    <property type="entry name" value="BETA-LACTAMASE"/>
    <property type="match status" value="1"/>
</dbReference>
<evidence type="ECO:0000259" key="8">
    <source>
        <dbReference type="Pfam" id="PF13354"/>
    </source>
</evidence>
<evidence type="ECO:0000313" key="10">
    <source>
        <dbReference type="Proteomes" id="UP000716322"/>
    </source>
</evidence>
<keyword evidence="4 6" id="KW-0378">Hydrolase</keyword>
<proteinExistence type="inferred from homology"/>
<comment type="similarity">
    <text evidence="2 6">Belongs to the class-A beta-lactamase family.</text>
</comment>
<evidence type="ECO:0000256" key="3">
    <source>
        <dbReference type="ARBA" id="ARBA00012865"/>
    </source>
</evidence>
<feature type="signal peptide" evidence="7">
    <location>
        <begin position="1"/>
        <end position="23"/>
    </location>
</feature>